<evidence type="ECO:0000313" key="1">
    <source>
        <dbReference type="EMBL" id="OGI47031.1"/>
    </source>
</evidence>
<dbReference type="AlphaFoldDB" id="A0A1F6TPH4"/>
<proteinExistence type="predicted"/>
<dbReference type="EMBL" id="MFTD01000005">
    <property type="protein sequence ID" value="OGI47031.1"/>
    <property type="molecule type" value="Genomic_DNA"/>
</dbReference>
<dbReference type="Proteomes" id="UP000176484">
    <property type="component" value="Unassembled WGS sequence"/>
</dbReference>
<organism evidence="1 2">
    <name type="scientific">Candidatus Nomurabacteria bacterium GWB1_40_6</name>
    <dbReference type="NCBI Taxonomy" id="1801727"/>
    <lineage>
        <taxon>Bacteria</taxon>
        <taxon>Candidatus Nomuraibacteriota</taxon>
    </lineage>
</organism>
<reference evidence="1 2" key="1">
    <citation type="journal article" date="2016" name="Nat. Commun.">
        <title>Thousands of microbial genomes shed light on interconnected biogeochemical processes in an aquifer system.</title>
        <authorList>
            <person name="Anantharaman K."/>
            <person name="Brown C.T."/>
            <person name="Hug L.A."/>
            <person name="Sharon I."/>
            <person name="Castelle C.J."/>
            <person name="Probst A.J."/>
            <person name="Thomas B.C."/>
            <person name="Singh A."/>
            <person name="Wilkins M.J."/>
            <person name="Karaoz U."/>
            <person name="Brodie E.L."/>
            <person name="Williams K.H."/>
            <person name="Hubbard S.S."/>
            <person name="Banfield J.F."/>
        </authorList>
    </citation>
    <scope>NUCLEOTIDE SEQUENCE [LARGE SCALE GENOMIC DNA]</scope>
</reference>
<sequence>MRKEDLMKAADLTKNSWFTRPPDIHRVFMRLPGPIGIVDGKECVPVKPLQPTAMMPGFYLPSDTEVVLHEYKVLRLM</sequence>
<evidence type="ECO:0000313" key="2">
    <source>
        <dbReference type="Proteomes" id="UP000176484"/>
    </source>
</evidence>
<name>A0A1F6TPH4_9BACT</name>
<protein>
    <submittedName>
        <fullName evidence="1">Uncharacterized protein</fullName>
    </submittedName>
</protein>
<gene>
    <name evidence="1" type="ORF">A2121_02615</name>
</gene>
<comment type="caution">
    <text evidence="1">The sequence shown here is derived from an EMBL/GenBank/DDBJ whole genome shotgun (WGS) entry which is preliminary data.</text>
</comment>
<accession>A0A1F6TPH4</accession>